<keyword evidence="3" id="KW-1185">Reference proteome</keyword>
<protein>
    <recommendedName>
        <fullName evidence="1">YqaJ viral recombinase domain-containing protein</fullName>
    </recommendedName>
</protein>
<dbReference type="PANTHER" id="PTHR46609:SF6">
    <property type="entry name" value="EXONUCLEASE, PHAGE-TYPE_RECB, C-TERMINAL DOMAIN-CONTAINING PROTEIN-RELATED"/>
    <property type="match status" value="1"/>
</dbReference>
<evidence type="ECO:0000313" key="2">
    <source>
        <dbReference type="EMBL" id="TVY12132.1"/>
    </source>
</evidence>
<dbReference type="InterPro" id="IPR017482">
    <property type="entry name" value="Lambda-type_endonuclease"/>
</dbReference>
<dbReference type="Pfam" id="PF09588">
    <property type="entry name" value="YqaJ"/>
    <property type="match status" value="1"/>
</dbReference>
<reference evidence="2 3" key="1">
    <citation type="submission" date="2019-06" db="EMBL/GenBank/DDBJ databases">
        <title>Draft Genome Sequence of Candidatus Phytoplasma pini-Related Strain MDPP: A Resource for Comparative Genomics of Gymnosperm-infecting Phytoplasmas.</title>
        <authorList>
            <person name="Cai W."/>
            <person name="Costanzo S."/>
            <person name="Shao J."/>
            <person name="Zhao Y."/>
            <person name="Davis R."/>
        </authorList>
    </citation>
    <scope>NUCLEOTIDE SEQUENCE [LARGE SCALE GENOMIC DNA]</scope>
    <source>
        <strain evidence="2 3">MDPP</strain>
    </source>
</reference>
<dbReference type="InterPro" id="IPR019080">
    <property type="entry name" value="YqaJ_viral_recombinase"/>
</dbReference>
<dbReference type="AlphaFoldDB" id="A0A559KJ25"/>
<dbReference type="PANTHER" id="PTHR46609">
    <property type="entry name" value="EXONUCLEASE, PHAGE-TYPE/RECB, C-TERMINAL DOMAIN-CONTAINING PROTEIN"/>
    <property type="match status" value="1"/>
</dbReference>
<gene>
    <name evidence="2" type="ORF">MDPP_00344</name>
</gene>
<dbReference type="NCBIfam" id="TIGR03033">
    <property type="entry name" value="phage_rel_nuc"/>
    <property type="match status" value="1"/>
</dbReference>
<dbReference type="InterPro" id="IPR051703">
    <property type="entry name" value="NF-kappa-B_Signaling_Reg"/>
</dbReference>
<dbReference type="Gene3D" id="3.90.320.10">
    <property type="match status" value="1"/>
</dbReference>
<dbReference type="Proteomes" id="UP000320078">
    <property type="component" value="Unassembled WGS sequence"/>
</dbReference>
<accession>A0A559KJ25</accession>
<comment type="caution">
    <text evidence="2">The sequence shown here is derived from an EMBL/GenBank/DDBJ whole genome shotgun (WGS) entry which is preliminary data.</text>
</comment>
<proteinExistence type="predicted"/>
<feature type="domain" description="YqaJ viral recombinase" evidence="1">
    <location>
        <begin position="22"/>
        <end position="164"/>
    </location>
</feature>
<name>A0A559KJ25_9MOLU</name>
<organism evidence="2 3">
    <name type="scientific">Candidatus Phytoplasma pini</name>
    <dbReference type="NCBI Taxonomy" id="267362"/>
    <lineage>
        <taxon>Bacteria</taxon>
        <taxon>Bacillati</taxon>
        <taxon>Mycoplasmatota</taxon>
        <taxon>Mollicutes</taxon>
        <taxon>Acholeplasmatales</taxon>
        <taxon>Acholeplasmataceae</taxon>
        <taxon>Candidatus Phytoplasma</taxon>
    </lineage>
</organism>
<dbReference type="EMBL" id="VIAE01000010">
    <property type="protein sequence ID" value="TVY12132.1"/>
    <property type="molecule type" value="Genomic_DNA"/>
</dbReference>
<evidence type="ECO:0000313" key="3">
    <source>
        <dbReference type="Proteomes" id="UP000320078"/>
    </source>
</evidence>
<sequence length="223" mass="27025">MKIEDLFQKAKKWNKNLKKNSKEYIYASEISTIMDFNPYKNPKQITIQKLFFNNEYNEFHNKNKDFYNKYTKHGNETEPIARNCFEKQMKLTFPPFTFVDNQTHIFKSFLDGYNIETNTILEIKCPYIQSNDNVSHEWDDFFNEGNIPKRYYTQIQCELYCSQAKFAYFFVYFNEKHNLPKKVIPSKKFIHKIIKRGEEYLEFLSNAKKELEESTYLKLICKM</sequence>
<dbReference type="RefSeq" id="WP_144658533.1">
    <property type="nucleotide sequence ID" value="NZ_VIAE01000010.1"/>
</dbReference>
<dbReference type="SUPFAM" id="SSF52980">
    <property type="entry name" value="Restriction endonuclease-like"/>
    <property type="match status" value="1"/>
</dbReference>
<dbReference type="InterPro" id="IPR011335">
    <property type="entry name" value="Restrct_endonuc-II-like"/>
</dbReference>
<evidence type="ECO:0000259" key="1">
    <source>
        <dbReference type="Pfam" id="PF09588"/>
    </source>
</evidence>
<dbReference type="InterPro" id="IPR011604">
    <property type="entry name" value="PDDEXK-like_dom_sf"/>
</dbReference>
<dbReference type="OrthoDB" id="385827at2"/>